<feature type="chain" id="PRO_5045413090" description="PKD domain-containing protein" evidence="1">
    <location>
        <begin position="21"/>
        <end position="518"/>
    </location>
</feature>
<keyword evidence="4" id="KW-1185">Reference proteome</keyword>
<dbReference type="SUPFAM" id="SSF49299">
    <property type="entry name" value="PKD domain"/>
    <property type="match status" value="1"/>
</dbReference>
<dbReference type="InterPro" id="IPR035986">
    <property type="entry name" value="PKD_dom_sf"/>
</dbReference>
<dbReference type="InterPro" id="IPR013783">
    <property type="entry name" value="Ig-like_fold"/>
</dbReference>
<dbReference type="Proteomes" id="UP001382904">
    <property type="component" value="Unassembled WGS sequence"/>
</dbReference>
<dbReference type="Pfam" id="PF00801">
    <property type="entry name" value="PKD"/>
    <property type="match status" value="1"/>
</dbReference>
<evidence type="ECO:0000313" key="4">
    <source>
        <dbReference type="Proteomes" id="UP001382904"/>
    </source>
</evidence>
<feature type="domain" description="PKD" evidence="2">
    <location>
        <begin position="82"/>
        <end position="148"/>
    </location>
</feature>
<accession>A0ABU8U729</accession>
<reference evidence="3 4" key="1">
    <citation type="submission" date="2024-03" db="EMBL/GenBank/DDBJ databases">
        <title>Novel Streptomyces species of biotechnological and ecological value are a feature of Machair soil.</title>
        <authorList>
            <person name="Prole J.R."/>
            <person name="Goodfellow M."/>
            <person name="Allenby N."/>
            <person name="Ward A.C."/>
        </authorList>
    </citation>
    <scope>NUCLEOTIDE SEQUENCE [LARGE SCALE GENOMIC DNA]</scope>
    <source>
        <strain evidence="3 4">MS1.HAVA.3</strain>
    </source>
</reference>
<proteinExistence type="predicted"/>
<protein>
    <recommendedName>
        <fullName evidence="2">PKD domain-containing protein</fullName>
    </recommendedName>
</protein>
<sequence>MSAAAIVAAGFGFIPGTAQAADPVKPAAQAAGAPAVDPAKGMAAGFGTFTSGATAGPQLGLSLSARTSSAHGFELTIWLNRSAPPLHTTIDWGDGTTETVWASGAWETRPHHTYKELGEYTIKATVVDPALGTQETKEVRVQTAGSEFTPYGPTRLLDTRSGTGAVQGKVKAYSSTRLKVAGNGGIPAGVTAVALNVTAANTTSGGHVSVFASGNTRPTASNINFEAGQTVPNLVIAQVGADGYVELYNGGWEPVDLIADVTGYFGRQEAGGYAPQAPARVVDTRNGTGTQRGPVAGQGSFTVKVAEPGATAVALNVTVTNPQEAGHLTVHPAGQAAPTTSNVNFTAGQTVANSVIVPVGKDGEITVRNGAWAPADVIVELVGTYSTASAGAYVPVAPVRQIDTRESWSKGPWPTRGYLWQAFSPEQEAWVLNTTVTNTRGAGFLSVAPDPDSTGNYADRTAVTPERPVSSTLNWTAGKTVANLVQASAGDNGIVDFWNQGWDRADLVVDVFGYYDNE</sequence>
<dbReference type="EMBL" id="JBBKAM010000002">
    <property type="protein sequence ID" value="MEJ8643697.1"/>
    <property type="molecule type" value="Genomic_DNA"/>
</dbReference>
<keyword evidence="1" id="KW-0732">Signal</keyword>
<dbReference type="Gene3D" id="2.60.40.10">
    <property type="entry name" value="Immunoglobulins"/>
    <property type="match status" value="1"/>
</dbReference>
<gene>
    <name evidence="3" type="ORF">WKI68_24650</name>
</gene>
<name>A0ABU8U729_9ACTN</name>
<dbReference type="PROSITE" id="PS50093">
    <property type="entry name" value="PKD"/>
    <property type="match status" value="1"/>
</dbReference>
<evidence type="ECO:0000259" key="2">
    <source>
        <dbReference type="PROSITE" id="PS50093"/>
    </source>
</evidence>
<feature type="signal peptide" evidence="1">
    <location>
        <begin position="1"/>
        <end position="20"/>
    </location>
</feature>
<comment type="caution">
    <text evidence="3">The sequence shown here is derived from an EMBL/GenBank/DDBJ whole genome shotgun (WGS) entry which is preliminary data.</text>
</comment>
<dbReference type="InterPro" id="IPR000601">
    <property type="entry name" value="PKD_dom"/>
</dbReference>
<evidence type="ECO:0000313" key="3">
    <source>
        <dbReference type="EMBL" id="MEJ8643697.1"/>
    </source>
</evidence>
<organism evidence="3 4">
    <name type="scientific">Streptomyces caledonius</name>
    <dbReference type="NCBI Taxonomy" id="3134107"/>
    <lineage>
        <taxon>Bacteria</taxon>
        <taxon>Bacillati</taxon>
        <taxon>Actinomycetota</taxon>
        <taxon>Actinomycetes</taxon>
        <taxon>Kitasatosporales</taxon>
        <taxon>Streptomycetaceae</taxon>
        <taxon>Streptomyces</taxon>
    </lineage>
</organism>
<evidence type="ECO:0000256" key="1">
    <source>
        <dbReference type="SAM" id="SignalP"/>
    </source>
</evidence>